<evidence type="ECO:0000313" key="2">
    <source>
        <dbReference type="EMBL" id="USD23221.1"/>
    </source>
</evidence>
<name>A0ABY4VG43_9GAMM</name>
<keyword evidence="3" id="KW-1185">Reference proteome</keyword>
<evidence type="ECO:0000313" key="3">
    <source>
        <dbReference type="Proteomes" id="UP001055658"/>
    </source>
</evidence>
<accession>A0ABY4VG43</accession>
<keyword evidence="1" id="KW-0175">Coiled coil</keyword>
<evidence type="ECO:0000256" key="1">
    <source>
        <dbReference type="SAM" id="Coils"/>
    </source>
</evidence>
<gene>
    <name evidence="2" type="ORF">MJO52_08810</name>
</gene>
<dbReference type="RefSeq" id="WP_252085567.1">
    <property type="nucleotide sequence ID" value="NZ_CP092418.1"/>
</dbReference>
<protein>
    <submittedName>
        <fullName evidence="2">Uncharacterized protein</fullName>
    </submittedName>
</protein>
<sequence>MPMANESPYPLKDTLKRARFDLLPAFNKQPTELLKLFREVLTLQQSILSHSWKELDQQARLCIGLGYGEYRNLQGLLESTNYLHTLHHRMGLEFLFVLRGIAIGESRNQWAENLERRIRSMDPENRLNKILVKAEELAGNKLSEQTLTRLRKKIAGLDERINLQESMARLANGEIKNIDLLKAYFPENTSSMALRLNSVADAVIMCLSRGLLALTHAQFNIALDTEAASTDFSKRNIHSIKTIIKVFSSLLKSGHKRIYSALLLGKSVEIKQACLFLAGDIESKLPQFASAQAVIHNTITELLRRGSGGLAERLGDLAVDAHFLTRIAIASQAACYRLALGCEGLNSDRETKNLQKNIYTMPFSTTLPNGKNIELSKLEASPEGEFVEIRGFVEEVTSPPQEGGMLLSHLMLKDPSSNAEANAVVRFAHLPHAGICPGAFCRLSGTYRHHSSLFDGKPAVEVDSLTLAEIGKSSFEVSFIRLANRWFQPWRSNANLYWSLGAHQVDEHSEATLGAGELLFTPLIRP</sequence>
<dbReference type="Proteomes" id="UP001055658">
    <property type="component" value="Chromosome"/>
</dbReference>
<reference evidence="2" key="1">
    <citation type="submission" date="2022-02" db="EMBL/GenBank/DDBJ databases">
        <title>Coral-associated bacteria.</title>
        <authorList>
            <person name="Tang K."/>
            <person name="Wang X."/>
        </authorList>
    </citation>
    <scope>NUCLEOTIDE SEQUENCE</scope>
    <source>
        <strain evidence="2">SCSIO 43006</strain>
    </source>
</reference>
<dbReference type="EMBL" id="CP092418">
    <property type="protein sequence ID" value="USD23221.1"/>
    <property type="molecule type" value="Genomic_DNA"/>
</dbReference>
<proteinExistence type="predicted"/>
<feature type="coiled-coil region" evidence="1">
    <location>
        <begin position="140"/>
        <end position="167"/>
    </location>
</feature>
<organism evidence="2 3">
    <name type="scientific">Microbulbifer variabilis</name>
    <dbReference type="NCBI Taxonomy" id="266805"/>
    <lineage>
        <taxon>Bacteria</taxon>
        <taxon>Pseudomonadati</taxon>
        <taxon>Pseudomonadota</taxon>
        <taxon>Gammaproteobacteria</taxon>
        <taxon>Cellvibrionales</taxon>
        <taxon>Microbulbiferaceae</taxon>
        <taxon>Microbulbifer</taxon>
    </lineage>
</organism>